<dbReference type="Proteomes" id="UP000006163">
    <property type="component" value="Plasmid VS116_cp32-2-7"/>
</dbReference>
<dbReference type="AlphaFoldDB" id="C0R8D9"/>
<evidence type="ECO:0000313" key="1">
    <source>
        <dbReference type="EMBL" id="ACN52713.1"/>
    </source>
</evidence>
<reference evidence="1 2" key="1">
    <citation type="journal article" date="2012" name="J. Bacteriol.">
        <title>Whole-Genome Sequences of Borrelia bissettii, Borrelia valaisiana, and Borrelia spielmanii.</title>
        <authorList>
            <person name="Schutzer S.E."/>
            <person name="Fraser-Liggett C.M."/>
            <person name="Qiu W.G."/>
            <person name="Kraiczy P."/>
            <person name="Mongodin E.F."/>
            <person name="Dunn J.J."/>
            <person name="Luft B.J."/>
            <person name="Casjens S.R."/>
        </authorList>
    </citation>
    <scope>NUCLEOTIDE SEQUENCE [LARGE SCALE GENOMIC DNA]</scope>
    <source>
        <strain evidence="1 2">VS116</strain>
        <plasmid evidence="1">VS116_cp32-2-7</plasmid>
    </source>
</reference>
<organism evidence="1 2">
    <name type="scientific">Borreliella valaisiana VS116</name>
    <dbReference type="NCBI Taxonomy" id="445987"/>
    <lineage>
        <taxon>Bacteria</taxon>
        <taxon>Pseudomonadati</taxon>
        <taxon>Spirochaetota</taxon>
        <taxon>Spirochaetia</taxon>
        <taxon>Spirochaetales</taxon>
        <taxon>Borreliaceae</taxon>
        <taxon>Borreliella</taxon>
    </lineage>
</organism>
<evidence type="ECO:0000313" key="2">
    <source>
        <dbReference type="Proteomes" id="UP000006163"/>
    </source>
</evidence>
<keyword evidence="2" id="KW-1185">Reference proteome</keyword>
<dbReference type="HOGENOM" id="CLU_3305767_0_0_12"/>
<protein>
    <submittedName>
        <fullName evidence="1">Uncharacterized protein</fullName>
    </submittedName>
</protein>
<gene>
    <name evidence="1" type="ORF">BVAVS116_O0029</name>
</gene>
<geneLocation type="plasmid" evidence="1 2">
    <name>VS116_cp32-2-7</name>
</geneLocation>
<dbReference type="EMBL" id="CP001434">
    <property type="protein sequence ID" value="ACN52713.1"/>
    <property type="molecule type" value="Genomic_DNA"/>
</dbReference>
<name>C0R8D9_BORVA</name>
<sequence>MLFSKAPQNKGGFTKHTAMLQKYNQIVYLLLTPQIILTG</sequence>
<keyword evidence="1" id="KW-0614">Plasmid</keyword>
<accession>C0R8D9</accession>
<proteinExistence type="predicted"/>